<organism evidence="1 2">
    <name type="scientific">Spirosoma flavum</name>
    <dbReference type="NCBI Taxonomy" id="2048557"/>
    <lineage>
        <taxon>Bacteria</taxon>
        <taxon>Pseudomonadati</taxon>
        <taxon>Bacteroidota</taxon>
        <taxon>Cytophagia</taxon>
        <taxon>Cytophagales</taxon>
        <taxon>Cytophagaceae</taxon>
        <taxon>Spirosoma</taxon>
    </lineage>
</organism>
<protein>
    <submittedName>
        <fullName evidence="1">Uncharacterized protein</fullName>
    </submittedName>
</protein>
<reference evidence="2" key="1">
    <citation type="journal article" date="2019" name="Int. J. Syst. Evol. Microbiol.">
        <title>The Global Catalogue of Microorganisms (GCM) 10K type strain sequencing project: providing services to taxonomists for standard genome sequencing and annotation.</title>
        <authorList>
            <consortium name="The Broad Institute Genomics Platform"/>
            <consortium name="The Broad Institute Genome Sequencing Center for Infectious Disease"/>
            <person name="Wu L."/>
            <person name="Ma J."/>
        </authorList>
    </citation>
    <scope>NUCLEOTIDE SEQUENCE [LARGE SCALE GENOMIC DNA]</scope>
    <source>
        <strain evidence="2">KCTC 52490</strain>
    </source>
</reference>
<sequence length="331" mass="38712">MLSENQFYAELFHELHHVYQRNYIKTLAFDNPAILLTYPEDYRNDAIKQYEQELLLAMVEGPAEQVEENVNKFFSCRALRKAIIGEKYLNYETSVESAEGPATYCEYMYMKAFGTSLKEKQYIEKRFFYGLIEPTYGREGLRNKHLLSGMAQCLLLSRKVKNWQIEYYQSGLSLSAYFFAKFNPRVVSLPALPTYEAKAKYFTALEKEKHTQHLEAFNQQGGVKITLVFKQQPEVKGFDPMHAESINDSLTLHSTLLKLGKNHNHLNLVNQPILSVTNGQIWFVKRVSFFVPANAIRFENNTFLCQTEQLTISWRYLKQERNKDEYILILE</sequence>
<evidence type="ECO:0000313" key="2">
    <source>
        <dbReference type="Proteomes" id="UP001597512"/>
    </source>
</evidence>
<proteinExistence type="predicted"/>
<gene>
    <name evidence="1" type="ORF">ACFS25_11290</name>
</gene>
<dbReference type="Proteomes" id="UP001597512">
    <property type="component" value="Unassembled WGS sequence"/>
</dbReference>
<evidence type="ECO:0000313" key="1">
    <source>
        <dbReference type="EMBL" id="MFD2934368.1"/>
    </source>
</evidence>
<comment type="caution">
    <text evidence="1">The sequence shown here is derived from an EMBL/GenBank/DDBJ whole genome shotgun (WGS) entry which is preliminary data.</text>
</comment>
<name>A0ABW6AIT0_9BACT</name>
<accession>A0ABW6AIT0</accession>
<keyword evidence="2" id="KW-1185">Reference proteome</keyword>
<dbReference type="EMBL" id="JBHUOM010000002">
    <property type="protein sequence ID" value="MFD2934368.1"/>
    <property type="molecule type" value="Genomic_DNA"/>
</dbReference>